<dbReference type="EMBL" id="KE525041">
    <property type="protein sequence ID" value="KFB40855.1"/>
    <property type="molecule type" value="Genomic_DNA"/>
</dbReference>
<accession>A0A084VSB1</accession>
<gene>
    <name evidence="2" type="ORF">ZHAS_00008379</name>
</gene>
<keyword evidence="4" id="KW-1185">Reference proteome</keyword>
<feature type="compositionally biased region" description="Basic and acidic residues" evidence="1">
    <location>
        <begin position="1"/>
        <end position="20"/>
    </location>
</feature>
<dbReference type="EMBL" id="ATLV01015906">
    <property type="status" value="NOT_ANNOTATED_CDS"/>
    <property type="molecule type" value="Genomic_DNA"/>
</dbReference>
<evidence type="ECO:0000313" key="2">
    <source>
        <dbReference type="EMBL" id="KFB40855.1"/>
    </source>
</evidence>
<reference evidence="2 4" key="1">
    <citation type="journal article" date="2014" name="BMC Genomics">
        <title>Genome sequence of Anopheles sinensis provides insight into genetics basis of mosquito competence for malaria parasites.</title>
        <authorList>
            <person name="Zhou D."/>
            <person name="Zhang D."/>
            <person name="Ding G."/>
            <person name="Shi L."/>
            <person name="Hou Q."/>
            <person name="Ye Y."/>
            <person name="Xu Y."/>
            <person name="Zhou H."/>
            <person name="Xiong C."/>
            <person name="Li S."/>
            <person name="Yu J."/>
            <person name="Hong S."/>
            <person name="Yu X."/>
            <person name="Zou P."/>
            <person name="Chen C."/>
            <person name="Chang X."/>
            <person name="Wang W."/>
            <person name="Lv Y."/>
            <person name="Sun Y."/>
            <person name="Ma L."/>
            <person name="Shen B."/>
            <person name="Zhu C."/>
        </authorList>
    </citation>
    <scope>NUCLEOTIDE SEQUENCE [LARGE SCALE GENOMIC DNA]</scope>
</reference>
<dbReference type="Proteomes" id="UP000030765">
    <property type="component" value="Unassembled WGS sequence"/>
</dbReference>
<evidence type="ECO:0000256" key="1">
    <source>
        <dbReference type="SAM" id="MobiDB-lite"/>
    </source>
</evidence>
<proteinExistence type="predicted"/>
<evidence type="ECO:0000313" key="4">
    <source>
        <dbReference type="Proteomes" id="UP000030765"/>
    </source>
</evidence>
<dbReference type="EnsemblMetazoa" id="ASIC008379-RA">
    <property type="protein sequence ID" value="ASIC008379-PA"/>
    <property type="gene ID" value="ASIC008379"/>
</dbReference>
<dbReference type="VEuPathDB" id="VectorBase:ASIC008379"/>
<protein>
    <submittedName>
        <fullName evidence="2 3">Uncharacterized protein</fullName>
    </submittedName>
</protein>
<feature type="region of interest" description="Disordered" evidence="1">
    <location>
        <begin position="1"/>
        <end position="27"/>
    </location>
</feature>
<sequence>MQDFRHPAHHASSVEEDRKLSRNALHHVTDDAGPYTEWVKLRLDRFPPRLPSNAHHIQLCLCGSNLGQVFPQEVERRDQQSIVDSGPKPSCERVATLPA</sequence>
<name>A0A084VSB1_ANOSI</name>
<organism evidence="2">
    <name type="scientific">Anopheles sinensis</name>
    <name type="common">Mosquito</name>
    <dbReference type="NCBI Taxonomy" id="74873"/>
    <lineage>
        <taxon>Eukaryota</taxon>
        <taxon>Metazoa</taxon>
        <taxon>Ecdysozoa</taxon>
        <taxon>Arthropoda</taxon>
        <taxon>Hexapoda</taxon>
        <taxon>Insecta</taxon>
        <taxon>Pterygota</taxon>
        <taxon>Neoptera</taxon>
        <taxon>Endopterygota</taxon>
        <taxon>Diptera</taxon>
        <taxon>Nematocera</taxon>
        <taxon>Culicoidea</taxon>
        <taxon>Culicidae</taxon>
        <taxon>Anophelinae</taxon>
        <taxon>Anopheles</taxon>
    </lineage>
</organism>
<dbReference type="AlphaFoldDB" id="A0A084VSB1"/>
<feature type="region of interest" description="Disordered" evidence="1">
    <location>
        <begin position="77"/>
        <end position="99"/>
    </location>
</feature>
<reference evidence="3" key="2">
    <citation type="submission" date="2020-05" db="UniProtKB">
        <authorList>
            <consortium name="EnsemblMetazoa"/>
        </authorList>
    </citation>
    <scope>IDENTIFICATION</scope>
</reference>
<evidence type="ECO:0000313" key="3">
    <source>
        <dbReference type="EnsemblMetazoa" id="ASIC008379-PA"/>
    </source>
</evidence>